<accession>E9HGL4</accession>
<organism evidence="1 2">
    <name type="scientific">Daphnia pulex</name>
    <name type="common">Water flea</name>
    <dbReference type="NCBI Taxonomy" id="6669"/>
    <lineage>
        <taxon>Eukaryota</taxon>
        <taxon>Metazoa</taxon>
        <taxon>Ecdysozoa</taxon>
        <taxon>Arthropoda</taxon>
        <taxon>Crustacea</taxon>
        <taxon>Branchiopoda</taxon>
        <taxon>Diplostraca</taxon>
        <taxon>Cladocera</taxon>
        <taxon>Anomopoda</taxon>
        <taxon>Daphniidae</taxon>
        <taxon>Daphnia</taxon>
    </lineage>
</organism>
<dbReference type="KEGG" id="dpx:DAPPUDRAFT_259129"/>
<name>E9HGL4_DAPPU</name>
<evidence type="ECO:0000313" key="1">
    <source>
        <dbReference type="EMBL" id="EFX69105.1"/>
    </source>
</evidence>
<gene>
    <name evidence="1" type="ORF">DAPPUDRAFT_259129</name>
</gene>
<reference evidence="1 2" key="1">
    <citation type="journal article" date="2011" name="Science">
        <title>The ecoresponsive genome of Daphnia pulex.</title>
        <authorList>
            <person name="Colbourne J.K."/>
            <person name="Pfrender M.E."/>
            <person name="Gilbert D."/>
            <person name="Thomas W.K."/>
            <person name="Tucker A."/>
            <person name="Oakley T.H."/>
            <person name="Tokishita S."/>
            <person name="Aerts A."/>
            <person name="Arnold G.J."/>
            <person name="Basu M.K."/>
            <person name="Bauer D.J."/>
            <person name="Caceres C.E."/>
            <person name="Carmel L."/>
            <person name="Casola C."/>
            <person name="Choi J.H."/>
            <person name="Detter J.C."/>
            <person name="Dong Q."/>
            <person name="Dusheyko S."/>
            <person name="Eads B.D."/>
            <person name="Frohlich T."/>
            <person name="Geiler-Samerotte K.A."/>
            <person name="Gerlach D."/>
            <person name="Hatcher P."/>
            <person name="Jogdeo S."/>
            <person name="Krijgsveld J."/>
            <person name="Kriventseva E.V."/>
            <person name="Kultz D."/>
            <person name="Laforsch C."/>
            <person name="Lindquist E."/>
            <person name="Lopez J."/>
            <person name="Manak J.R."/>
            <person name="Muller J."/>
            <person name="Pangilinan J."/>
            <person name="Patwardhan R.P."/>
            <person name="Pitluck S."/>
            <person name="Pritham E.J."/>
            <person name="Rechtsteiner A."/>
            <person name="Rho M."/>
            <person name="Rogozin I.B."/>
            <person name="Sakarya O."/>
            <person name="Salamov A."/>
            <person name="Schaack S."/>
            <person name="Shapiro H."/>
            <person name="Shiga Y."/>
            <person name="Skalitzky C."/>
            <person name="Smith Z."/>
            <person name="Souvorov A."/>
            <person name="Sung W."/>
            <person name="Tang Z."/>
            <person name="Tsuchiya D."/>
            <person name="Tu H."/>
            <person name="Vos H."/>
            <person name="Wang M."/>
            <person name="Wolf Y.I."/>
            <person name="Yamagata H."/>
            <person name="Yamada T."/>
            <person name="Ye Y."/>
            <person name="Shaw J.R."/>
            <person name="Andrews J."/>
            <person name="Crease T.J."/>
            <person name="Tang H."/>
            <person name="Lucas S.M."/>
            <person name="Robertson H.M."/>
            <person name="Bork P."/>
            <person name="Koonin E.V."/>
            <person name="Zdobnov E.M."/>
            <person name="Grigoriev I.V."/>
            <person name="Lynch M."/>
            <person name="Boore J.L."/>
        </authorList>
    </citation>
    <scope>NUCLEOTIDE SEQUENCE [LARGE SCALE GENOMIC DNA]</scope>
</reference>
<dbReference type="AlphaFoldDB" id="E9HGL4"/>
<dbReference type="Proteomes" id="UP000000305">
    <property type="component" value="Unassembled WGS sequence"/>
</dbReference>
<dbReference type="InParanoid" id="E9HGL4"/>
<dbReference type="HOGENOM" id="CLU_3089323_0_0_1"/>
<sequence>MFSFSSINQINQQQRHKQLTAFLARELSDQQQKNPTLLELEYLPKSACSATK</sequence>
<keyword evidence="2" id="KW-1185">Reference proteome</keyword>
<proteinExistence type="predicted"/>
<evidence type="ECO:0000313" key="2">
    <source>
        <dbReference type="Proteomes" id="UP000000305"/>
    </source>
</evidence>
<dbReference type="EMBL" id="GL732642">
    <property type="protein sequence ID" value="EFX69105.1"/>
    <property type="molecule type" value="Genomic_DNA"/>
</dbReference>
<protein>
    <submittedName>
        <fullName evidence="1">Uncharacterized protein</fullName>
    </submittedName>
</protein>